<feature type="non-terminal residue" evidence="1">
    <location>
        <position position="81"/>
    </location>
</feature>
<name>A0A382LEQ0_9ZZZZ</name>
<dbReference type="AlphaFoldDB" id="A0A382LEQ0"/>
<organism evidence="1">
    <name type="scientific">marine metagenome</name>
    <dbReference type="NCBI Taxonomy" id="408172"/>
    <lineage>
        <taxon>unclassified sequences</taxon>
        <taxon>metagenomes</taxon>
        <taxon>ecological metagenomes</taxon>
    </lineage>
</organism>
<evidence type="ECO:0008006" key="2">
    <source>
        <dbReference type="Google" id="ProtNLM"/>
    </source>
</evidence>
<sequence length="81" mass="9429">MRILYISRVFSGFETSLSKCLWQPTGVPTIYKVMEAFDHSDHEIYFLMPCKGIGSDYRTQWNISDDRTVSMKGLRHPVQVL</sequence>
<reference evidence="1" key="1">
    <citation type="submission" date="2018-05" db="EMBL/GenBank/DDBJ databases">
        <authorList>
            <person name="Lanie J.A."/>
            <person name="Ng W.-L."/>
            <person name="Kazmierczak K.M."/>
            <person name="Andrzejewski T.M."/>
            <person name="Davidsen T.M."/>
            <person name="Wayne K.J."/>
            <person name="Tettelin H."/>
            <person name="Glass J.I."/>
            <person name="Rusch D."/>
            <person name="Podicherti R."/>
            <person name="Tsui H.-C.T."/>
            <person name="Winkler M.E."/>
        </authorList>
    </citation>
    <scope>NUCLEOTIDE SEQUENCE</scope>
</reference>
<evidence type="ECO:0000313" key="1">
    <source>
        <dbReference type="EMBL" id="SVC33331.1"/>
    </source>
</evidence>
<protein>
    <recommendedName>
        <fullName evidence="2">Glycosyltransferase subfamily 4-like N-terminal domain-containing protein</fullName>
    </recommendedName>
</protein>
<accession>A0A382LEQ0</accession>
<proteinExistence type="predicted"/>
<dbReference type="EMBL" id="UINC01085613">
    <property type="protein sequence ID" value="SVC33331.1"/>
    <property type="molecule type" value="Genomic_DNA"/>
</dbReference>
<gene>
    <name evidence="1" type="ORF">METZ01_LOCUS286185</name>
</gene>